<dbReference type="Gene3D" id="2.70.130.10">
    <property type="entry name" value="Mannose-6-phosphate receptor binding domain"/>
    <property type="match status" value="1"/>
</dbReference>
<proteinExistence type="predicted"/>
<dbReference type="InterPro" id="IPR044865">
    <property type="entry name" value="MRH_dom"/>
</dbReference>
<organism evidence="4 5">
    <name type="scientific">Tegillarca granosa</name>
    <name type="common">Malaysian cockle</name>
    <name type="synonym">Anadara granosa</name>
    <dbReference type="NCBI Taxonomy" id="220873"/>
    <lineage>
        <taxon>Eukaryota</taxon>
        <taxon>Metazoa</taxon>
        <taxon>Spiralia</taxon>
        <taxon>Lophotrochozoa</taxon>
        <taxon>Mollusca</taxon>
        <taxon>Bivalvia</taxon>
        <taxon>Autobranchia</taxon>
        <taxon>Pteriomorphia</taxon>
        <taxon>Arcoida</taxon>
        <taxon>Arcoidea</taxon>
        <taxon>Arcidae</taxon>
        <taxon>Tegillarca</taxon>
    </lineage>
</organism>
<dbReference type="PROSITE" id="PS51914">
    <property type="entry name" value="MRH"/>
    <property type="match status" value="1"/>
</dbReference>
<evidence type="ECO:0000256" key="2">
    <source>
        <dbReference type="ARBA" id="ARBA00023157"/>
    </source>
</evidence>
<name>A0ABQ9F5J3_TEGGR</name>
<dbReference type="Pfam" id="PF13015">
    <property type="entry name" value="PRKCSH_1"/>
    <property type="match status" value="1"/>
</dbReference>
<evidence type="ECO:0000256" key="1">
    <source>
        <dbReference type="ARBA" id="ARBA00022729"/>
    </source>
</evidence>
<dbReference type="EMBL" id="JARBDR010000476">
    <property type="protein sequence ID" value="KAJ8311851.1"/>
    <property type="molecule type" value="Genomic_DNA"/>
</dbReference>
<keyword evidence="2" id="KW-1015">Disulfide bond</keyword>
<accession>A0ABQ9F5J3</accession>
<dbReference type="PANTHER" id="PTHR12630:SF1">
    <property type="entry name" value="GLUCOSIDASE 2 SUBUNIT BETA"/>
    <property type="match status" value="1"/>
</dbReference>
<keyword evidence="1" id="KW-0732">Signal</keyword>
<feature type="domain" description="MRH" evidence="3">
    <location>
        <begin position="55"/>
        <end position="180"/>
    </location>
</feature>
<dbReference type="InterPro" id="IPR039794">
    <property type="entry name" value="Gtb1-like"/>
</dbReference>
<dbReference type="InterPro" id="IPR009011">
    <property type="entry name" value="Man6P_isomerase_rcpt-bd_dom_sf"/>
</dbReference>
<comment type="caution">
    <text evidence="4">The sequence shown here is derived from an EMBL/GenBank/DDBJ whole genome shotgun (WGS) entry which is preliminary data.</text>
</comment>
<dbReference type="InterPro" id="IPR036607">
    <property type="entry name" value="PRKCSH"/>
</dbReference>
<sequence>MPDTEPHFIVSSRVNDGLCDCCDGSDEWNNVLLPKDLIIKVKNKKSSVYQGPCENKCAKIIQMNQENYKIKQLGKRLKKSYLQAAGVLDNKAYTVCPFESVKQQQFPHPARVLGRRPQWKHVLPYKYVLQMVAGDADLCPDGISRTTNIHFICGLNDKVTQILEDDRCLYIVKFSTPAAC</sequence>
<gene>
    <name evidence="4" type="ORF">KUTeg_010597</name>
</gene>
<reference evidence="4 5" key="1">
    <citation type="submission" date="2022-12" db="EMBL/GenBank/DDBJ databases">
        <title>Chromosome-level genome of Tegillarca granosa.</title>
        <authorList>
            <person name="Kim J."/>
        </authorList>
    </citation>
    <scope>NUCLEOTIDE SEQUENCE [LARGE SCALE GENOMIC DNA]</scope>
    <source>
        <strain evidence="4">Teg-2019</strain>
        <tissue evidence="4">Adductor muscle</tissue>
    </source>
</reference>
<dbReference type="SUPFAM" id="SSF50911">
    <property type="entry name" value="Mannose 6-phosphate receptor domain"/>
    <property type="match status" value="1"/>
</dbReference>
<protein>
    <recommendedName>
        <fullName evidence="3">MRH domain-containing protein</fullName>
    </recommendedName>
</protein>
<keyword evidence="5" id="KW-1185">Reference proteome</keyword>
<evidence type="ECO:0000313" key="5">
    <source>
        <dbReference type="Proteomes" id="UP001217089"/>
    </source>
</evidence>
<evidence type="ECO:0000313" key="4">
    <source>
        <dbReference type="EMBL" id="KAJ8311851.1"/>
    </source>
</evidence>
<evidence type="ECO:0000259" key="3">
    <source>
        <dbReference type="PROSITE" id="PS51914"/>
    </source>
</evidence>
<dbReference type="Proteomes" id="UP001217089">
    <property type="component" value="Unassembled WGS sequence"/>
</dbReference>
<dbReference type="PANTHER" id="PTHR12630">
    <property type="entry name" value="N-LINKED OLIGOSACCHARIDE PROCESSING"/>
    <property type="match status" value="1"/>
</dbReference>